<organism evidence="2 3">
    <name type="scientific">Sphingobacterium yanglingense</name>
    <dbReference type="NCBI Taxonomy" id="1437280"/>
    <lineage>
        <taxon>Bacteria</taxon>
        <taxon>Pseudomonadati</taxon>
        <taxon>Bacteroidota</taxon>
        <taxon>Sphingobacteriia</taxon>
        <taxon>Sphingobacteriales</taxon>
        <taxon>Sphingobacteriaceae</taxon>
        <taxon>Sphingobacterium</taxon>
    </lineage>
</organism>
<feature type="chain" id="PRO_5020259116" description="Lipocalin-like protein" evidence="1">
    <location>
        <begin position="21"/>
        <end position="164"/>
    </location>
</feature>
<evidence type="ECO:0000313" key="2">
    <source>
        <dbReference type="EMBL" id="TDQ78326.1"/>
    </source>
</evidence>
<evidence type="ECO:0000313" key="3">
    <source>
        <dbReference type="Proteomes" id="UP000295292"/>
    </source>
</evidence>
<accession>A0A4R6WIE5</accession>
<feature type="signal peptide" evidence="1">
    <location>
        <begin position="1"/>
        <end position="20"/>
    </location>
</feature>
<dbReference type="RefSeq" id="WP_133584558.1">
    <property type="nucleotide sequence ID" value="NZ_SNYV01000013.1"/>
</dbReference>
<dbReference type="Proteomes" id="UP000295292">
    <property type="component" value="Unassembled WGS sequence"/>
</dbReference>
<gene>
    <name evidence="2" type="ORF">CLV99_2309</name>
</gene>
<name>A0A4R6WIE5_9SPHI</name>
<keyword evidence="3" id="KW-1185">Reference proteome</keyword>
<evidence type="ECO:0008006" key="4">
    <source>
        <dbReference type="Google" id="ProtNLM"/>
    </source>
</evidence>
<dbReference type="OrthoDB" id="1354818at2"/>
<keyword evidence="1" id="KW-0732">Signal</keyword>
<dbReference type="EMBL" id="SNYV01000013">
    <property type="protein sequence ID" value="TDQ78326.1"/>
    <property type="molecule type" value="Genomic_DNA"/>
</dbReference>
<evidence type="ECO:0000256" key="1">
    <source>
        <dbReference type="SAM" id="SignalP"/>
    </source>
</evidence>
<proteinExistence type="predicted"/>
<reference evidence="2 3" key="1">
    <citation type="submission" date="2019-03" db="EMBL/GenBank/DDBJ databases">
        <title>Genomic Encyclopedia of Archaeal and Bacterial Type Strains, Phase II (KMG-II): from individual species to whole genera.</title>
        <authorList>
            <person name="Goeker M."/>
        </authorList>
    </citation>
    <scope>NUCLEOTIDE SEQUENCE [LARGE SCALE GENOMIC DNA]</scope>
    <source>
        <strain evidence="2 3">DSM 28353</strain>
    </source>
</reference>
<dbReference type="AlphaFoldDB" id="A0A4R6WIE5"/>
<protein>
    <recommendedName>
        <fullName evidence="4">Lipocalin-like protein</fullName>
    </recommendedName>
</protein>
<comment type="caution">
    <text evidence="2">The sequence shown here is derived from an EMBL/GenBank/DDBJ whole genome shotgun (WGS) entry which is preliminary data.</text>
</comment>
<sequence length="164" mass="19466">MTTKNIFLILLTFLSFSALGQQDQSEDAGLPKLADIIGFWKKVEIPNESKANKVNPWPQKYQWFSFYENGKVYSMMADKDYDYTSEDLKEIFDMLPADKTPNYEYDGEYVTIDNKENEDYLELWGVNLFYRDIKKLNIKKGNLMMTLDDGNERMIYFRLLKRIE</sequence>